<evidence type="ECO:0000259" key="2">
    <source>
        <dbReference type="Pfam" id="PF00188"/>
    </source>
</evidence>
<organism evidence="3 4">
    <name type="scientific">Teladorsagia circumcincta</name>
    <name type="common">Brown stomach worm</name>
    <name type="synonym">Ostertagia circumcincta</name>
    <dbReference type="NCBI Taxonomy" id="45464"/>
    <lineage>
        <taxon>Eukaryota</taxon>
        <taxon>Metazoa</taxon>
        <taxon>Ecdysozoa</taxon>
        <taxon>Nematoda</taxon>
        <taxon>Chromadorea</taxon>
        <taxon>Rhabditida</taxon>
        <taxon>Rhabditina</taxon>
        <taxon>Rhabditomorpha</taxon>
        <taxon>Strongyloidea</taxon>
        <taxon>Trichostrongylidae</taxon>
        <taxon>Teladorsagia</taxon>
    </lineage>
</organism>
<dbReference type="EMBL" id="KZ348521">
    <property type="protein sequence ID" value="PIO66086.1"/>
    <property type="molecule type" value="Genomic_DNA"/>
</dbReference>
<keyword evidence="4" id="KW-1185">Reference proteome</keyword>
<feature type="region of interest" description="Disordered" evidence="1">
    <location>
        <begin position="285"/>
        <end position="308"/>
    </location>
</feature>
<dbReference type="OrthoDB" id="5872317at2759"/>
<dbReference type="AlphaFoldDB" id="A0A2G9U761"/>
<feature type="domain" description="SCP" evidence="2">
    <location>
        <begin position="134"/>
        <end position="245"/>
    </location>
</feature>
<dbReference type="InterPro" id="IPR035940">
    <property type="entry name" value="CAP_sf"/>
</dbReference>
<gene>
    <name evidence="3" type="ORF">TELCIR_12215</name>
</gene>
<evidence type="ECO:0000313" key="3">
    <source>
        <dbReference type="EMBL" id="PIO66086.1"/>
    </source>
</evidence>
<dbReference type="Pfam" id="PF00188">
    <property type="entry name" value="CAP"/>
    <property type="match status" value="1"/>
</dbReference>
<sequence length="308" mass="35903">LNQKNFSWNFFNEQSIIVDYWNWHINNWNRDNHWNFFNEQSVIFDYWNWHFNNWNRDNHWNFFHEQSIIFDYWNWHFNNWNRDNHWNFFNEQSVIFDYWNWHFNNWNRDNQAQLATGQLKVIGGVLPSTLQMFALKWDDNFLSTLAYYNTIGCQAPTLVPSGVSLSFHASTSVPGNDPKDMIRIVLSLWLNEETGSDLNGQVVYSSQSIKDFANMFYYKSTKVGCSYQTCSATNTMPAMYAVACAFNSAPQLGQPIYPANEGGAVLGCEVDSDCSDHYALLQPMEQPQRSRAAESSSSAENSTLVSLI</sequence>
<proteinExistence type="predicted"/>
<feature type="compositionally biased region" description="Low complexity" evidence="1">
    <location>
        <begin position="289"/>
        <end position="300"/>
    </location>
</feature>
<name>A0A2G9U761_TELCI</name>
<evidence type="ECO:0000313" key="4">
    <source>
        <dbReference type="Proteomes" id="UP000230423"/>
    </source>
</evidence>
<feature type="non-terminal residue" evidence="3">
    <location>
        <position position="1"/>
    </location>
</feature>
<protein>
    <submittedName>
        <fullName evidence="3">SCP-like protein</fullName>
    </submittedName>
</protein>
<reference evidence="3 4" key="1">
    <citation type="submission" date="2015-09" db="EMBL/GenBank/DDBJ databases">
        <title>Draft genome of the parasitic nematode Teladorsagia circumcincta isolate WARC Sus (inbred).</title>
        <authorList>
            <person name="Mitreva M."/>
        </authorList>
    </citation>
    <scope>NUCLEOTIDE SEQUENCE [LARGE SCALE GENOMIC DNA]</scope>
    <source>
        <strain evidence="3 4">S</strain>
    </source>
</reference>
<dbReference type="Proteomes" id="UP000230423">
    <property type="component" value="Unassembled WGS sequence"/>
</dbReference>
<dbReference type="Gene3D" id="3.40.33.10">
    <property type="entry name" value="CAP"/>
    <property type="match status" value="1"/>
</dbReference>
<accession>A0A2G9U761</accession>
<evidence type="ECO:0000256" key="1">
    <source>
        <dbReference type="SAM" id="MobiDB-lite"/>
    </source>
</evidence>
<dbReference type="InterPro" id="IPR014044">
    <property type="entry name" value="CAP_dom"/>
</dbReference>
<dbReference type="SUPFAM" id="SSF55797">
    <property type="entry name" value="PR-1-like"/>
    <property type="match status" value="1"/>
</dbReference>